<evidence type="ECO:0000313" key="4">
    <source>
        <dbReference type="Proteomes" id="UP000295301"/>
    </source>
</evidence>
<reference evidence="3 4" key="1">
    <citation type="submission" date="2019-03" db="EMBL/GenBank/DDBJ databases">
        <title>Ruegeria lutea sp. nov., a novel strain, isolated from marine sediment, the Masan Bay, South Korea.</title>
        <authorList>
            <person name="Kim J."/>
            <person name="Kim D.-Y."/>
            <person name="Lee S.-S."/>
        </authorList>
    </citation>
    <scope>NUCLEOTIDE SEQUENCE [LARGE SCALE GENOMIC DNA]</scope>
    <source>
        <strain evidence="3 4">318-1</strain>
    </source>
</reference>
<comment type="caution">
    <text evidence="3">The sequence shown here is derived from an EMBL/GenBank/DDBJ whole genome shotgun (WGS) entry which is preliminary data.</text>
</comment>
<proteinExistence type="predicted"/>
<feature type="chain" id="PRO_5020236679" evidence="1">
    <location>
        <begin position="28"/>
        <end position="137"/>
    </location>
</feature>
<protein>
    <submittedName>
        <fullName evidence="3">DUF1311 domain-containing protein</fullName>
    </submittedName>
</protein>
<dbReference type="RefSeq" id="WP_133361441.1">
    <property type="nucleotide sequence ID" value="NZ_SMUV01000073.1"/>
</dbReference>
<gene>
    <name evidence="3" type="ORF">E1832_19435</name>
</gene>
<dbReference type="Gene3D" id="1.20.1270.180">
    <property type="match status" value="1"/>
</dbReference>
<keyword evidence="1" id="KW-0732">Signal</keyword>
<evidence type="ECO:0000259" key="2">
    <source>
        <dbReference type="Pfam" id="PF07007"/>
    </source>
</evidence>
<dbReference type="PANTHER" id="PTHR39176">
    <property type="entry name" value="PERIPLASMIC PROTEIN-RELATED"/>
    <property type="match status" value="1"/>
</dbReference>
<evidence type="ECO:0000313" key="3">
    <source>
        <dbReference type="EMBL" id="TDK42313.1"/>
    </source>
</evidence>
<evidence type="ECO:0000256" key="1">
    <source>
        <dbReference type="SAM" id="SignalP"/>
    </source>
</evidence>
<keyword evidence="4" id="KW-1185">Reference proteome</keyword>
<dbReference type="AlphaFoldDB" id="A0A4R5UT73"/>
<dbReference type="PANTHER" id="PTHR39176:SF1">
    <property type="entry name" value="PERIPLASMIC PROTEIN"/>
    <property type="match status" value="1"/>
</dbReference>
<dbReference type="EMBL" id="SMUV01000073">
    <property type="protein sequence ID" value="TDK42313.1"/>
    <property type="molecule type" value="Genomic_DNA"/>
</dbReference>
<feature type="signal peptide" evidence="1">
    <location>
        <begin position="1"/>
        <end position="27"/>
    </location>
</feature>
<accession>A0A4R5UT73</accession>
<dbReference type="Proteomes" id="UP000295301">
    <property type="component" value="Unassembled WGS sequence"/>
</dbReference>
<feature type="domain" description="Lysozyme inhibitor LprI-like N-terminal" evidence="2">
    <location>
        <begin position="30"/>
        <end position="130"/>
    </location>
</feature>
<dbReference type="InterPro" id="IPR009739">
    <property type="entry name" value="LprI-like_N"/>
</dbReference>
<dbReference type="OrthoDB" id="7340239at2"/>
<name>A0A4R5UT73_9RHOB</name>
<dbReference type="Pfam" id="PF07007">
    <property type="entry name" value="LprI"/>
    <property type="match status" value="1"/>
</dbReference>
<organism evidence="3 4">
    <name type="scientific">Antarcticimicrobium luteum</name>
    <dbReference type="NCBI Taxonomy" id="2547397"/>
    <lineage>
        <taxon>Bacteria</taxon>
        <taxon>Pseudomonadati</taxon>
        <taxon>Pseudomonadota</taxon>
        <taxon>Alphaproteobacteria</taxon>
        <taxon>Rhodobacterales</taxon>
        <taxon>Paracoccaceae</taxon>
        <taxon>Antarcticimicrobium</taxon>
    </lineage>
</organism>
<sequence length="137" mass="14849">MTLALSRRPARLALAALLLTAPAGAQALDCSAPQTQTDMTQCAALMYEAADGDLNLAYRLAHDTARQIDAANGAGAPGAETRLRNAQRAWIAFRDLACETESLLAYGGSMQPMLRLSCLERQTRARTEDLRYFGEMN</sequence>